<dbReference type="EMBL" id="FQVL01000005">
    <property type="protein sequence ID" value="SHE95635.1"/>
    <property type="molecule type" value="Genomic_DNA"/>
</dbReference>
<protein>
    <submittedName>
        <fullName evidence="1">Uncharacterized protein</fullName>
    </submittedName>
</protein>
<organism evidence="1 2">
    <name type="scientific">Seinonella peptonophila</name>
    <dbReference type="NCBI Taxonomy" id="112248"/>
    <lineage>
        <taxon>Bacteria</taxon>
        <taxon>Bacillati</taxon>
        <taxon>Bacillota</taxon>
        <taxon>Bacilli</taxon>
        <taxon>Bacillales</taxon>
        <taxon>Thermoactinomycetaceae</taxon>
        <taxon>Seinonella</taxon>
    </lineage>
</organism>
<sequence>MSKSGDFVFPNNYEKHEDQQVKTSLVLDDLDVDLTDPEHQLHVHATIMYKGRTLVNSQTEVPPFEEQRAVIKLIICDHYTLFILKNRNHYLCYESAISF</sequence>
<evidence type="ECO:0000313" key="2">
    <source>
        <dbReference type="Proteomes" id="UP000184476"/>
    </source>
</evidence>
<dbReference type="RefSeq" id="WP_073154737.1">
    <property type="nucleotide sequence ID" value="NZ_FQVL01000005.1"/>
</dbReference>
<gene>
    <name evidence="1" type="ORF">SAMN05444392_105120</name>
</gene>
<name>A0A1M4XQA6_9BACL</name>
<dbReference type="AlphaFoldDB" id="A0A1M4XQA6"/>
<accession>A0A1M4XQA6</accession>
<reference evidence="1 2" key="1">
    <citation type="submission" date="2016-11" db="EMBL/GenBank/DDBJ databases">
        <authorList>
            <person name="Jaros S."/>
            <person name="Januszkiewicz K."/>
            <person name="Wedrychowicz H."/>
        </authorList>
    </citation>
    <scope>NUCLEOTIDE SEQUENCE [LARGE SCALE GENOMIC DNA]</scope>
    <source>
        <strain evidence="1 2">DSM 44666</strain>
    </source>
</reference>
<keyword evidence="2" id="KW-1185">Reference proteome</keyword>
<evidence type="ECO:0000313" key="1">
    <source>
        <dbReference type="EMBL" id="SHE95635.1"/>
    </source>
</evidence>
<dbReference type="Proteomes" id="UP000184476">
    <property type="component" value="Unassembled WGS sequence"/>
</dbReference>
<dbReference type="STRING" id="112248.SAMN05444392_105120"/>
<proteinExistence type="predicted"/>